<comment type="caution">
    <text evidence="2">The sequence shown here is derived from an EMBL/GenBank/DDBJ whole genome shotgun (WGS) entry which is preliminary data.</text>
</comment>
<evidence type="ECO:0008006" key="3">
    <source>
        <dbReference type="Google" id="ProtNLM"/>
    </source>
</evidence>
<protein>
    <recommendedName>
        <fullName evidence="3">Zinc finger, CCHC-type</fullName>
    </recommendedName>
</protein>
<name>A0A699L1Z5_TANCI</name>
<evidence type="ECO:0000313" key="2">
    <source>
        <dbReference type="EMBL" id="GFB19693.1"/>
    </source>
</evidence>
<feature type="compositionally biased region" description="Basic residues" evidence="1">
    <location>
        <begin position="48"/>
        <end position="58"/>
    </location>
</feature>
<dbReference type="AlphaFoldDB" id="A0A699L1Z5"/>
<feature type="non-terminal residue" evidence="2">
    <location>
        <position position="169"/>
    </location>
</feature>
<evidence type="ECO:0000256" key="1">
    <source>
        <dbReference type="SAM" id="MobiDB-lite"/>
    </source>
</evidence>
<feature type="region of interest" description="Disordered" evidence="1">
    <location>
        <begin position="39"/>
        <end position="60"/>
    </location>
</feature>
<gene>
    <name evidence="2" type="ORF">Tci_691664</name>
</gene>
<proteinExistence type="predicted"/>
<organism evidence="2">
    <name type="scientific">Tanacetum cinerariifolium</name>
    <name type="common">Dalmatian daisy</name>
    <name type="synonym">Chrysanthemum cinerariifolium</name>
    <dbReference type="NCBI Taxonomy" id="118510"/>
    <lineage>
        <taxon>Eukaryota</taxon>
        <taxon>Viridiplantae</taxon>
        <taxon>Streptophyta</taxon>
        <taxon>Embryophyta</taxon>
        <taxon>Tracheophyta</taxon>
        <taxon>Spermatophyta</taxon>
        <taxon>Magnoliopsida</taxon>
        <taxon>eudicotyledons</taxon>
        <taxon>Gunneridae</taxon>
        <taxon>Pentapetalae</taxon>
        <taxon>asterids</taxon>
        <taxon>campanulids</taxon>
        <taxon>Asterales</taxon>
        <taxon>Asteraceae</taxon>
        <taxon>Asteroideae</taxon>
        <taxon>Anthemideae</taxon>
        <taxon>Anthemidinae</taxon>
        <taxon>Tanacetum</taxon>
    </lineage>
</organism>
<sequence>MGKMIGELHALLIEYENGLPKKAAIPQVLVIQCGRIQKPDKKPQATKGKGKGKGKGKNKLVYTSRPKNLKLVAKEHSTKDHASHHCIEVRHWKRNCHVYLIKLTKKKKQAGTASTLDPEYNKWLDAKNAEMQSMTDNQVWSLVNLPPNGKTVGSKWLFKKKIDMDGNVN</sequence>
<accession>A0A699L1Z5</accession>
<reference evidence="2" key="1">
    <citation type="journal article" date="2019" name="Sci. Rep.">
        <title>Draft genome of Tanacetum cinerariifolium, the natural source of mosquito coil.</title>
        <authorList>
            <person name="Yamashiro T."/>
            <person name="Shiraishi A."/>
            <person name="Satake H."/>
            <person name="Nakayama K."/>
        </authorList>
    </citation>
    <scope>NUCLEOTIDE SEQUENCE</scope>
</reference>
<dbReference type="EMBL" id="BKCJ010573151">
    <property type="protein sequence ID" value="GFB19693.1"/>
    <property type="molecule type" value="Genomic_DNA"/>
</dbReference>